<evidence type="ECO:0000256" key="5">
    <source>
        <dbReference type="ARBA" id="ARBA00022741"/>
    </source>
</evidence>
<dbReference type="InterPro" id="IPR011712">
    <property type="entry name" value="Sig_transdc_His_kin_sub3_dim/P"/>
</dbReference>
<dbReference type="Proteomes" id="UP001165685">
    <property type="component" value="Unassembled WGS sequence"/>
</dbReference>
<comment type="caution">
    <text evidence="13">The sequence shown here is derived from an EMBL/GenBank/DDBJ whole genome shotgun (WGS) entry which is preliminary data.</text>
</comment>
<evidence type="ECO:0000313" key="13">
    <source>
        <dbReference type="EMBL" id="MDA2806965.1"/>
    </source>
</evidence>
<dbReference type="Gene3D" id="1.20.5.1930">
    <property type="match status" value="1"/>
</dbReference>
<keyword evidence="8" id="KW-0902">Two-component regulatory system</keyword>
<dbReference type="InterPro" id="IPR050482">
    <property type="entry name" value="Sensor_HK_TwoCompSys"/>
</dbReference>
<evidence type="ECO:0000256" key="3">
    <source>
        <dbReference type="ARBA" id="ARBA00022553"/>
    </source>
</evidence>
<keyword evidence="4" id="KW-0808">Transferase</keyword>
<evidence type="ECO:0000256" key="1">
    <source>
        <dbReference type="ARBA" id="ARBA00000085"/>
    </source>
</evidence>
<sequence>MARSVRRWAQDLLVFGFVLAWAPIMAVVHAVDGAPRDVPEPVVAADTLAWVAAAAAVWARRRWPVGTALFLVALSTFSELVGGAMLVALYGVALRRPTRTAAAVGAAAVAAGLVFGALRPEPGLPFAFNLLFAAAVGGVLSFAVLGWGMYARARRSLVESLRERAVRAEGEARAQAERVRLAEREAVLLADRARLSERERITREMHDVLGHRLSLLSVHAGALEYRRDASPEEVAGAAGVIRDSAHKALEDLREVIGMLRSDDDDGGDGGSAGGGAGLDGIAALVEESRAAGMDVGLDEDVAEPGAAPGAAGRSAYRVVQECLTNARKHAPGARVAVRVAGGPGDGLDVEVVSDPCPGPAPGPGAGSGAGLVGLSERVALAGGTLEHGPRADGGFAVRAWLPWAP</sequence>
<proteinExistence type="predicted"/>
<evidence type="ECO:0000259" key="12">
    <source>
        <dbReference type="Pfam" id="PF07730"/>
    </source>
</evidence>
<dbReference type="GO" id="GO:0016301">
    <property type="term" value="F:kinase activity"/>
    <property type="evidence" value="ECO:0007669"/>
    <property type="project" value="UniProtKB-KW"/>
</dbReference>
<dbReference type="InterPro" id="IPR003594">
    <property type="entry name" value="HATPase_dom"/>
</dbReference>
<comment type="catalytic activity">
    <reaction evidence="1">
        <text>ATP + protein L-histidine = ADP + protein N-phospho-L-histidine.</text>
        <dbReference type="EC" id="2.7.13.3"/>
    </reaction>
</comment>
<evidence type="ECO:0000256" key="10">
    <source>
        <dbReference type="SAM" id="Phobius"/>
    </source>
</evidence>
<dbReference type="Pfam" id="PF07730">
    <property type="entry name" value="HisKA_3"/>
    <property type="match status" value="1"/>
</dbReference>
<dbReference type="CDD" id="cd16917">
    <property type="entry name" value="HATPase_UhpB-NarQ-NarX-like"/>
    <property type="match status" value="1"/>
</dbReference>
<keyword evidence="7" id="KW-0067">ATP-binding</keyword>
<dbReference type="PANTHER" id="PTHR24421:SF10">
    <property type="entry name" value="NITRATE_NITRITE SENSOR PROTEIN NARQ"/>
    <property type="match status" value="1"/>
</dbReference>
<dbReference type="SUPFAM" id="SSF55874">
    <property type="entry name" value="ATPase domain of HSP90 chaperone/DNA topoisomerase II/histidine kinase"/>
    <property type="match status" value="1"/>
</dbReference>
<evidence type="ECO:0000256" key="9">
    <source>
        <dbReference type="SAM" id="Coils"/>
    </source>
</evidence>
<keyword evidence="5" id="KW-0547">Nucleotide-binding</keyword>
<name>A0ABT4TQK4_9ACTN</name>
<dbReference type="EC" id="2.7.13.3" evidence="2"/>
<evidence type="ECO:0000313" key="14">
    <source>
        <dbReference type="Proteomes" id="UP001165685"/>
    </source>
</evidence>
<evidence type="ECO:0000256" key="2">
    <source>
        <dbReference type="ARBA" id="ARBA00012438"/>
    </source>
</evidence>
<organism evidence="13 14">
    <name type="scientific">Nocardiopsis suaedae</name>
    <dbReference type="NCBI Taxonomy" id="3018444"/>
    <lineage>
        <taxon>Bacteria</taxon>
        <taxon>Bacillati</taxon>
        <taxon>Actinomycetota</taxon>
        <taxon>Actinomycetes</taxon>
        <taxon>Streptosporangiales</taxon>
        <taxon>Nocardiopsidaceae</taxon>
        <taxon>Nocardiopsis</taxon>
    </lineage>
</organism>
<reference evidence="13" key="1">
    <citation type="submission" date="2023-01" db="EMBL/GenBank/DDBJ databases">
        <title>Draft genome sequence of Nocardiopsis sp. LSu2-4 isolated from halophytes.</title>
        <authorList>
            <person name="Duangmal K."/>
            <person name="Chantavorakit T."/>
        </authorList>
    </citation>
    <scope>NUCLEOTIDE SEQUENCE</scope>
    <source>
        <strain evidence="13">LSu2-4</strain>
    </source>
</reference>
<evidence type="ECO:0000256" key="6">
    <source>
        <dbReference type="ARBA" id="ARBA00022777"/>
    </source>
</evidence>
<evidence type="ECO:0000256" key="8">
    <source>
        <dbReference type="ARBA" id="ARBA00023012"/>
    </source>
</evidence>
<feature type="transmembrane region" description="Helical" evidence="10">
    <location>
        <begin position="100"/>
        <end position="118"/>
    </location>
</feature>
<keyword evidence="3" id="KW-0597">Phosphoprotein</keyword>
<dbReference type="Gene3D" id="3.30.565.10">
    <property type="entry name" value="Histidine kinase-like ATPase, C-terminal domain"/>
    <property type="match status" value="1"/>
</dbReference>
<dbReference type="PANTHER" id="PTHR24421">
    <property type="entry name" value="NITRATE/NITRITE SENSOR PROTEIN NARX-RELATED"/>
    <property type="match status" value="1"/>
</dbReference>
<evidence type="ECO:0000256" key="7">
    <source>
        <dbReference type="ARBA" id="ARBA00022840"/>
    </source>
</evidence>
<evidence type="ECO:0000259" key="11">
    <source>
        <dbReference type="Pfam" id="PF02518"/>
    </source>
</evidence>
<keyword evidence="10" id="KW-1133">Transmembrane helix</keyword>
<accession>A0ABT4TQK4</accession>
<feature type="coiled-coil region" evidence="9">
    <location>
        <begin position="158"/>
        <end position="185"/>
    </location>
</feature>
<keyword evidence="10" id="KW-0472">Membrane</keyword>
<feature type="transmembrane region" description="Helical" evidence="10">
    <location>
        <begin position="130"/>
        <end position="150"/>
    </location>
</feature>
<dbReference type="EMBL" id="JAQFWP010000044">
    <property type="protein sequence ID" value="MDA2806965.1"/>
    <property type="molecule type" value="Genomic_DNA"/>
</dbReference>
<dbReference type="RefSeq" id="WP_270679596.1">
    <property type="nucleotide sequence ID" value="NZ_JAQFWP010000044.1"/>
</dbReference>
<keyword evidence="9" id="KW-0175">Coiled coil</keyword>
<dbReference type="InterPro" id="IPR036890">
    <property type="entry name" value="HATPase_C_sf"/>
</dbReference>
<keyword evidence="6 13" id="KW-0418">Kinase</keyword>
<feature type="domain" description="Signal transduction histidine kinase subgroup 3 dimerisation and phosphoacceptor" evidence="12">
    <location>
        <begin position="197"/>
        <end position="263"/>
    </location>
</feature>
<gene>
    <name evidence="13" type="ORF">O4U47_20840</name>
</gene>
<protein>
    <recommendedName>
        <fullName evidence="2">histidine kinase</fullName>
        <ecNumber evidence="2">2.7.13.3</ecNumber>
    </recommendedName>
</protein>
<keyword evidence="14" id="KW-1185">Reference proteome</keyword>
<feature type="transmembrane region" description="Helical" evidence="10">
    <location>
        <begin position="68"/>
        <end position="93"/>
    </location>
</feature>
<evidence type="ECO:0000256" key="4">
    <source>
        <dbReference type="ARBA" id="ARBA00022679"/>
    </source>
</evidence>
<dbReference type="Pfam" id="PF02518">
    <property type="entry name" value="HATPase_c"/>
    <property type="match status" value="1"/>
</dbReference>
<feature type="domain" description="Histidine kinase/HSP90-like ATPase" evidence="11">
    <location>
        <begin position="314"/>
        <end position="403"/>
    </location>
</feature>
<keyword evidence="10" id="KW-0812">Transmembrane</keyword>